<reference evidence="3 4" key="1">
    <citation type="submission" date="2020-03" db="EMBL/GenBank/DDBJ databases">
        <title>Genomic Encyclopedia of Type Strains, Phase IV (KMG-IV): sequencing the most valuable type-strain genomes for metagenomic binning, comparative biology and taxonomic classification.</title>
        <authorList>
            <person name="Goeker M."/>
        </authorList>
    </citation>
    <scope>NUCLEOTIDE SEQUENCE [LARGE SCALE GENOMIC DNA]</scope>
    <source>
        <strain evidence="3 4">DSM 25229</strain>
    </source>
</reference>
<dbReference type="InterPro" id="IPR029058">
    <property type="entry name" value="AB_hydrolase_fold"/>
</dbReference>
<keyword evidence="1" id="KW-0732">Signal</keyword>
<feature type="chain" id="PRO_5031231457" evidence="1">
    <location>
        <begin position="27"/>
        <end position="320"/>
    </location>
</feature>
<dbReference type="Proteomes" id="UP000535078">
    <property type="component" value="Unassembled WGS sequence"/>
</dbReference>
<evidence type="ECO:0000313" key="4">
    <source>
        <dbReference type="Proteomes" id="UP000535078"/>
    </source>
</evidence>
<evidence type="ECO:0000256" key="1">
    <source>
        <dbReference type="SAM" id="SignalP"/>
    </source>
</evidence>
<keyword evidence="3" id="KW-0378">Hydrolase</keyword>
<dbReference type="GO" id="GO:0004806">
    <property type="term" value="F:triacylglycerol lipase activity"/>
    <property type="evidence" value="ECO:0007669"/>
    <property type="project" value="UniProtKB-EC"/>
</dbReference>
<accession>A0A7X6BA40</accession>
<feature type="domain" description="AB hydrolase-1" evidence="2">
    <location>
        <begin position="41"/>
        <end position="152"/>
    </location>
</feature>
<gene>
    <name evidence="3" type="ORF">GGR90_002302</name>
</gene>
<dbReference type="SUPFAM" id="SSF53474">
    <property type="entry name" value="alpha/beta-Hydrolases"/>
    <property type="match status" value="1"/>
</dbReference>
<organism evidence="3 4">
    <name type="scientific">Sphingopyxis italica</name>
    <dbReference type="NCBI Taxonomy" id="1129133"/>
    <lineage>
        <taxon>Bacteria</taxon>
        <taxon>Pseudomonadati</taxon>
        <taxon>Pseudomonadota</taxon>
        <taxon>Alphaproteobacteria</taxon>
        <taxon>Sphingomonadales</taxon>
        <taxon>Sphingomonadaceae</taxon>
        <taxon>Sphingopyxis</taxon>
    </lineage>
</organism>
<feature type="signal peptide" evidence="1">
    <location>
        <begin position="1"/>
        <end position="26"/>
    </location>
</feature>
<sequence length="320" mass="34202">MKTLTSTLLKAGALLAAALAATPAMAWDICWTNCDFTRTKYPIVLEHGLAGFNELGGVLPYWNGIPENLRSTGAEVYVTQVSPFNSSVVRGESLIAQLDDIRAIKGNNSLKFNLIGHSQGGLDIRYVAAVRPDLVASLTTVGSPHKGSDLITFDVNGQLVPTPATNAFSNFVSMVWSSLGGSPDPISITAVLKNFSPAGIAAFNASFPAGMPTTSCGQGQAVTQTSAGPIRNYSWSGDAPFTNVYDPSDPAMVALSLFYDEPNDGLVERCASHFGTVIRDNYRMNHLDEVNNLFGLTSVLEVDPRTLYRNHANRLKTAGL</sequence>
<dbReference type="Pfam" id="PF00561">
    <property type="entry name" value="Abhydrolase_1"/>
    <property type="match status" value="1"/>
</dbReference>
<protein>
    <submittedName>
        <fullName evidence="3">Triacylglycerol lipase</fullName>
        <ecNumber evidence="3">3.1.1.3</ecNumber>
    </submittedName>
</protein>
<dbReference type="RefSeq" id="WP_167921588.1">
    <property type="nucleotide sequence ID" value="NZ_JAATIT010000003.1"/>
</dbReference>
<dbReference type="EMBL" id="JAATIT010000003">
    <property type="protein sequence ID" value="NJB90108.1"/>
    <property type="molecule type" value="Genomic_DNA"/>
</dbReference>
<dbReference type="AlphaFoldDB" id="A0A7X6BA40"/>
<dbReference type="InterPro" id="IPR000073">
    <property type="entry name" value="AB_hydrolase_1"/>
</dbReference>
<dbReference type="EC" id="3.1.1.3" evidence="3"/>
<proteinExistence type="predicted"/>
<evidence type="ECO:0000313" key="3">
    <source>
        <dbReference type="EMBL" id="NJB90108.1"/>
    </source>
</evidence>
<name>A0A7X6BA40_9SPHN</name>
<keyword evidence="4" id="KW-1185">Reference proteome</keyword>
<comment type="caution">
    <text evidence="3">The sequence shown here is derived from an EMBL/GenBank/DDBJ whole genome shotgun (WGS) entry which is preliminary data.</text>
</comment>
<evidence type="ECO:0000259" key="2">
    <source>
        <dbReference type="Pfam" id="PF00561"/>
    </source>
</evidence>
<dbReference type="Gene3D" id="3.40.50.1820">
    <property type="entry name" value="alpha/beta hydrolase"/>
    <property type="match status" value="1"/>
</dbReference>